<evidence type="ECO:0000313" key="2">
    <source>
        <dbReference type="EMBL" id="PIL32277.1"/>
    </source>
</evidence>
<accession>A0A2G8SF06</accession>
<name>A0A2G8SF06_9APHY</name>
<comment type="caution">
    <text evidence="2">The sequence shown here is derived from an EMBL/GenBank/DDBJ whole genome shotgun (WGS) entry which is preliminary data.</text>
</comment>
<sequence>MGDLSHQSLGKRRREEIPRNLVNPGFIEHVVQELDDCLETSRTPQKRQLDDTDGPAKRPRFEDYDCMDIEDFQIFPLDVGVYLTEQDRDHQTRRMNNDWSSLSVG</sequence>
<dbReference type="Proteomes" id="UP000230002">
    <property type="component" value="Unassembled WGS sequence"/>
</dbReference>
<evidence type="ECO:0000256" key="1">
    <source>
        <dbReference type="SAM" id="MobiDB-lite"/>
    </source>
</evidence>
<dbReference type="AlphaFoldDB" id="A0A2G8SF06"/>
<dbReference type="EMBL" id="AYKW01000011">
    <property type="protein sequence ID" value="PIL32277.1"/>
    <property type="molecule type" value="Genomic_DNA"/>
</dbReference>
<organism evidence="2 3">
    <name type="scientific">Ganoderma sinense ZZ0214-1</name>
    <dbReference type="NCBI Taxonomy" id="1077348"/>
    <lineage>
        <taxon>Eukaryota</taxon>
        <taxon>Fungi</taxon>
        <taxon>Dikarya</taxon>
        <taxon>Basidiomycota</taxon>
        <taxon>Agaricomycotina</taxon>
        <taxon>Agaricomycetes</taxon>
        <taxon>Polyporales</taxon>
        <taxon>Polyporaceae</taxon>
        <taxon>Ganoderma</taxon>
    </lineage>
</organism>
<feature type="compositionally biased region" description="Basic and acidic residues" evidence="1">
    <location>
        <begin position="47"/>
        <end position="61"/>
    </location>
</feature>
<evidence type="ECO:0000313" key="3">
    <source>
        <dbReference type="Proteomes" id="UP000230002"/>
    </source>
</evidence>
<keyword evidence="3" id="KW-1185">Reference proteome</keyword>
<reference evidence="2 3" key="1">
    <citation type="journal article" date="2015" name="Sci. Rep.">
        <title>Chromosome-level genome map provides insights into diverse defense mechanisms in the medicinal fungus Ganoderma sinense.</title>
        <authorList>
            <person name="Zhu Y."/>
            <person name="Xu J."/>
            <person name="Sun C."/>
            <person name="Zhou S."/>
            <person name="Xu H."/>
            <person name="Nelson D.R."/>
            <person name="Qian J."/>
            <person name="Song J."/>
            <person name="Luo H."/>
            <person name="Xiang L."/>
            <person name="Li Y."/>
            <person name="Xu Z."/>
            <person name="Ji A."/>
            <person name="Wang L."/>
            <person name="Lu S."/>
            <person name="Hayward A."/>
            <person name="Sun W."/>
            <person name="Li X."/>
            <person name="Schwartz D.C."/>
            <person name="Wang Y."/>
            <person name="Chen S."/>
        </authorList>
    </citation>
    <scope>NUCLEOTIDE SEQUENCE [LARGE SCALE GENOMIC DNA]</scope>
    <source>
        <strain evidence="2 3">ZZ0214-1</strain>
    </source>
</reference>
<feature type="region of interest" description="Disordered" evidence="1">
    <location>
        <begin position="39"/>
        <end position="61"/>
    </location>
</feature>
<proteinExistence type="predicted"/>
<protein>
    <submittedName>
        <fullName evidence="2">Uncharacterized protein</fullName>
    </submittedName>
</protein>
<gene>
    <name evidence="2" type="ORF">GSI_05522</name>
</gene>